<dbReference type="PANTHER" id="PTHR22617:SF23">
    <property type="entry name" value="CHEMOTAXIS PROTEIN CHEW"/>
    <property type="match status" value="1"/>
</dbReference>
<sequence>MATFSSPLGTQFDQRQYLQTYLRLQLTLDTQVLLPMKQMQEVLVVPAERITPIPNMPECVVGLLNQRNRVFWIIDLSRLLELTYLNLEIQDYYIAIVRVGNFSLGLVVQEVHGVLRIAPEAIESTMATVPFGIIPYLKGCVIHPQEGILLVLEPSAILNSPVLNG</sequence>
<dbReference type="Proteomes" id="UP000002384">
    <property type="component" value="Chromosome"/>
</dbReference>
<dbReference type="InterPro" id="IPR036061">
    <property type="entry name" value="CheW-like_dom_sf"/>
</dbReference>
<dbReference type="AlphaFoldDB" id="B7K8K5"/>
<evidence type="ECO:0000313" key="2">
    <source>
        <dbReference type="EMBL" id="ACK71203.1"/>
    </source>
</evidence>
<dbReference type="eggNOG" id="COG0835">
    <property type="taxonomic scope" value="Bacteria"/>
</dbReference>
<dbReference type="OrthoDB" id="456080at2"/>
<dbReference type="Pfam" id="PF01584">
    <property type="entry name" value="CheW"/>
    <property type="match status" value="1"/>
</dbReference>
<dbReference type="KEGG" id="cyc:PCC7424_2794"/>
<dbReference type="PANTHER" id="PTHR22617">
    <property type="entry name" value="CHEMOTAXIS SENSOR HISTIDINE KINASE-RELATED"/>
    <property type="match status" value="1"/>
</dbReference>
<dbReference type="PROSITE" id="PS50851">
    <property type="entry name" value="CHEW"/>
    <property type="match status" value="1"/>
</dbReference>
<dbReference type="InterPro" id="IPR002545">
    <property type="entry name" value="CheW-lke_dom"/>
</dbReference>
<dbReference type="SMART" id="SM00260">
    <property type="entry name" value="CheW"/>
    <property type="match status" value="1"/>
</dbReference>
<dbReference type="STRING" id="65393.PCC7424_2794"/>
<evidence type="ECO:0000313" key="3">
    <source>
        <dbReference type="Proteomes" id="UP000002384"/>
    </source>
</evidence>
<evidence type="ECO:0000259" key="1">
    <source>
        <dbReference type="PROSITE" id="PS50851"/>
    </source>
</evidence>
<keyword evidence="3" id="KW-1185">Reference proteome</keyword>
<organism evidence="2 3">
    <name type="scientific">Gloeothece citriformis (strain PCC 7424)</name>
    <name type="common">Cyanothece sp. (strain PCC 7424)</name>
    <dbReference type="NCBI Taxonomy" id="65393"/>
    <lineage>
        <taxon>Bacteria</taxon>
        <taxon>Bacillati</taxon>
        <taxon>Cyanobacteriota</taxon>
        <taxon>Cyanophyceae</taxon>
        <taxon>Oscillatoriophycideae</taxon>
        <taxon>Chroococcales</taxon>
        <taxon>Aphanothecaceae</taxon>
        <taxon>Gloeothece</taxon>
        <taxon>Gloeothece citriformis</taxon>
    </lineage>
</organism>
<dbReference type="SUPFAM" id="SSF50341">
    <property type="entry name" value="CheW-like"/>
    <property type="match status" value="1"/>
</dbReference>
<gene>
    <name evidence="2" type="ordered locus">PCC7424_2794</name>
</gene>
<feature type="domain" description="CheW-like" evidence="1">
    <location>
        <begin position="18"/>
        <end position="163"/>
    </location>
</feature>
<dbReference type="Gene3D" id="2.40.50.180">
    <property type="entry name" value="CheA-289, Domain 4"/>
    <property type="match status" value="1"/>
</dbReference>
<protein>
    <submittedName>
        <fullName evidence="2">CheW protein</fullName>
    </submittedName>
</protein>
<dbReference type="EMBL" id="CP001291">
    <property type="protein sequence ID" value="ACK71203.1"/>
    <property type="molecule type" value="Genomic_DNA"/>
</dbReference>
<dbReference type="GO" id="GO:0005829">
    <property type="term" value="C:cytosol"/>
    <property type="evidence" value="ECO:0007669"/>
    <property type="project" value="TreeGrafter"/>
</dbReference>
<dbReference type="RefSeq" id="WP_015954804.1">
    <property type="nucleotide sequence ID" value="NC_011729.1"/>
</dbReference>
<dbReference type="InterPro" id="IPR039315">
    <property type="entry name" value="CheW"/>
</dbReference>
<proteinExistence type="predicted"/>
<name>B7K8K5_GLOC7</name>
<dbReference type="HOGENOM" id="CLU_048995_5_0_3"/>
<dbReference type="GO" id="GO:0006935">
    <property type="term" value="P:chemotaxis"/>
    <property type="evidence" value="ECO:0007669"/>
    <property type="project" value="InterPro"/>
</dbReference>
<reference evidence="3" key="1">
    <citation type="journal article" date="2011" name="MBio">
        <title>Novel metabolic attributes of the genus Cyanothece, comprising a group of unicellular nitrogen-fixing Cyanobacteria.</title>
        <authorList>
            <person name="Bandyopadhyay A."/>
            <person name="Elvitigala T."/>
            <person name="Welsh E."/>
            <person name="Stockel J."/>
            <person name="Liberton M."/>
            <person name="Min H."/>
            <person name="Sherman L.A."/>
            <person name="Pakrasi H.B."/>
        </authorList>
    </citation>
    <scope>NUCLEOTIDE SEQUENCE [LARGE SCALE GENOMIC DNA]</scope>
    <source>
        <strain evidence="3">PCC 7424</strain>
    </source>
</reference>
<dbReference type="GO" id="GO:0007165">
    <property type="term" value="P:signal transduction"/>
    <property type="evidence" value="ECO:0007669"/>
    <property type="project" value="InterPro"/>
</dbReference>
<accession>B7K8K5</accession>